<dbReference type="Gene3D" id="3.40.190.10">
    <property type="entry name" value="Periplasmic binding protein-like II"/>
    <property type="match status" value="1"/>
</dbReference>
<sequence>MKKNRMWLGVMSTALVVLLAACGSKGGSADKGQTVTRMEGDVIATMDPALATDVISGQAMTNAYAGLYRFQGKKLTPDMAASMAKVSKDQKTYTFTLRKNAKWSDGSRVTAKDFQYGWQRAVDPATKGQYAYIFSGIENANDIMAGKKKPSTLGAKALSDTKFQVKLDTPMPYFEKMITLQVFDPVKKSAVDKYGDKFGTKSSTLVFNGPYKLNNWNGSDNTWTFTKNNGYWNKKNVKISSIKNQVVKENSTALNLFQDGKLDDVVVSGDAASQMKKNAAYNTVFENSTFYLEMNQNKNKLFRSQKVRQAFSQAINRENFIKKVLGNGSQPVSTVVPAKMFYNDKGQDFATQADKSVKQYRQYDLKNAQKLFAEGMKEEGLTNASFTILTDDTDAAKSTVEYLQNAFSKLATGNLKLNIKTQTVPFKTRLQLSTDHKFDMVVSAWSADFPDAISFLDLFTTGNDYNRGQWTNAEYDKLIKASKTTDVTNKTKRWNDLEQAAQILAKDEGVIAIYQRGSAHLTKTSLKGMTMGPGGMFNFVGATNK</sequence>
<organism evidence="7 8">
    <name type="scientific">Lacticaseibacillus pabuli</name>
    <dbReference type="NCBI Taxonomy" id="3025672"/>
    <lineage>
        <taxon>Bacteria</taxon>
        <taxon>Bacillati</taxon>
        <taxon>Bacillota</taxon>
        <taxon>Bacilli</taxon>
        <taxon>Lactobacillales</taxon>
        <taxon>Lactobacillaceae</taxon>
        <taxon>Lacticaseibacillus</taxon>
    </lineage>
</organism>
<feature type="domain" description="Solute-binding protein family 5" evidence="6">
    <location>
        <begin position="74"/>
        <end position="465"/>
    </location>
</feature>
<dbReference type="InterPro" id="IPR030678">
    <property type="entry name" value="Peptide/Ni-bd"/>
</dbReference>
<comment type="similarity">
    <text evidence="2">Belongs to the bacterial solute-binding protein 5 family.</text>
</comment>
<reference evidence="7 8" key="1">
    <citation type="submission" date="2023-02" db="EMBL/GenBank/DDBJ databases">
        <title>Genome sequence of Lacticaseibacillus sp. KACC 23028.</title>
        <authorList>
            <person name="Kim S."/>
            <person name="Heo J."/>
            <person name="Kwon S.-W."/>
        </authorList>
    </citation>
    <scope>NUCLEOTIDE SEQUENCE [LARGE SCALE GENOMIC DNA]</scope>
    <source>
        <strain evidence="7 8">KACC 23028</strain>
    </source>
</reference>
<name>A0ABY7WQH9_9LACO</name>
<feature type="chain" id="PRO_5045701470" evidence="5">
    <location>
        <begin position="30"/>
        <end position="545"/>
    </location>
</feature>
<dbReference type="InterPro" id="IPR039424">
    <property type="entry name" value="SBP_5"/>
</dbReference>
<evidence type="ECO:0000256" key="3">
    <source>
        <dbReference type="ARBA" id="ARBA00022448"/>
    </source>
</evidence>
<dbReference type="PANTHER" id="PTHR30290">
    <property type="entry name" value="PERIPLASMIC BINDING COMPONENT OF ABC TRANSPORTER"/>
    <property type="match status" value="1"/>
</dbReference>
<proteinExistence type="inferred from homology"/>
<evidence type="ECO:0000313" key="7">
    <source>
        <dbReference type="EMBL" id="WDF82437.1"/>
    </source>
</evidence>
<dbReference type="Proteomes" id="UP001220377">
    <property type="component" value="Chromosome"/>
</dbReference>
<accession>A0ABY7WQH9</accession>
<dbReference type="Gene3D" id="3.90.76.10">
    <property type="entry name" value="Dipeptide-binding Protein, Domain 1"/>
    <property type="match status" value="1"/>
</dbReference>
<evidence type="ECO:0000256" key="4">
    <source>
        <dbReference type="ARBA" id="ARBA00022729"/>
    </source>
</evidence>
<dbReference type="PROSITE" id="PS51257">
    <property type="entry name" value="PROKAR_LIPOPROTEIN"/>
    <property type="match status" value="1"/>
</dbReference>
<dbReference type="EMBL" id="CP117884">
    <property type="protein sequence ID" value="WDF82437.1"/>
    <property type="molecule type" value="Genomic_DNA"/>
</dbReference>
<dbReference type="Pfam" id="PF00496">
    <property type="entry name" value="SBP_bac_5"/>
    <property type="match status" value="1"/>
</dbReference>
<protein>
    <submittedName>
        <fullName evidence="7">Peptide ABC transporter substrate-binding protein</fullName>
    </submittedName>
</protein>
<keyword evidence="4 5" id="KW-0732">Signal</keyword>
<dbReference type="InterPro" id="IPR023765">
    <property type="entry name" value="SBP_5_CS"/>
</dbReference>
<evidence type="ECO:0000313" key="8">
    <source>
        <dbReference type="Proteomes" id="UP001220377"/>
    </source>
</evidence>
<evidence type="ECO:0000256" key="1">
    <source>
        <dbReference type="ARBA" id="ARBA00004193"/>
    </source>
</evidence>
<keyword evidence="3" id="KW-0813">Transport</keyword>
<dbReference type="PIRSF" id="PIRSF002741">
    <property type="entry name" value="MppA"/>
    <property type="match status" value="1"/>
</dbReference>
<dbReference type="PROSITE" id="PS01040">
    <property type="entry name" value="SBP_BACTERIAL_5"/>
    <property type="match status" value="1"/>
</dbReference>
<keyword evidence="8" id="KW-1185">Reference proteome</keyword>
<comment type="subcellular location">
    <subcellularLocation>
        <location evidence="1">Cell membrane</location>
        <topology evidence="1">Lipid-anchor</topology>
    </subcellularLocation>
</comment>
<dbReference type="SUPFAM" id="SSF53850">
    <property type="entry name" value="Periplasmic binding protein-like II"/>
    <property type="match status" value="1"/>
</dbReference>
<dbReference type="InterPro" id="IPR000914">
    <property type="entry name" value="SBP_5_dom"/>
</dbReference>
<dbReference type="RefSeq" id="WP_274259887.1">
    <property type="nucleotide sequence ID" value="NZ_CP117884.1"/>
</dbReference>
<gene>
    <name evidence="7" type="ORF">PQ472_11170</name>
</gene>
<evidence type="ECO:0000256" key="2">
    <source>
        <dbReference type="ARBA" id="ARBA00005695"/>
    </source>
</evidence>
<dbReference type="CDD" id="cd08504">
    <property type="entry name" value="PBP2_OppA"/>
    <property type="match status" value="1"/>
</dbReference>
<feature type="signal peptide" evidence="5">
    <location>
        <begin position="1"/>
        <end position="29"/>
    </location>
</feature>
<dbReference type="Gene3D" id="3.10.105.10">
    <property type="entry name" value="Dipeptide-binding Protein, Domain 3"/>
    <property type="match status" value="1"/>
</dbReference>
<evidence type="ECO:0000256" key="5">
    <source>
        <dbReference type="SAM" id="SignalP"/>
    </source>
</evidence>
<dbReference type="PANTHER" id="PTHR30290:SF10">
    <property type="entry name" value="PERIPLASMIC OLIGOPEPTIDE-BINDING PROTEIN-RELATED"/>
    <property type="match status" value="1"/>
</dbReference>
<evidence type="ECO:0000259" key="6">
    <source>
        <dbReference type="Pfam" id="PF00496"/>
    </source>
</evidence>